<feature type="domain" description="Calcineurin-like phosphoesterase" evidence="4">
    <location>
        <begin position="72"/>
        <end position="250"/>
    </location>
</feature>
<dbReference type="SUPFAM" id="SSF56300">
    <property type="entry name" value="Metallo-dependent phosphatases"/>
    <property type="match status" value="1"/>
</dbReference>
<gene>
    <name evidence="5" type="ORF">ENP34_08025</name>
</gene>
<dbReference type="InterPro" id="IPR004843">
    <property type="entry name" value="Calcineurin-like_PHP"/>
</dbReference>
<accession>A0A831X8N7</accession>
<evidence type="ECO:0000256" key="1">
    <source>
        <dbReference type="ARBA" id="ARBA00022729"/>
    </source>
</evidence>
<evidence type="ECO:0000313" key="5">
    <source>
        <dbReference type="EMBL" id="HEG91375.1"/>
    </source>
</evidence>
<dbReference type="AlphaFoldDB" id="A0A831X8N7"/>
<dbReference type="GO" id="GO:0003993">
    <property type="term" value="F:acid phosphatase activity"/>
    <property type="evidence" value="ECO:0007669"/>
    <property type="project" value="InterPro"/>
</dbReference>
<dbReference type="PANTHER" id="PTHR22953:SF153">
    <property type="entry name" value="PURPLE ACID PHOSPHATASE"/>
    <property type="match status" value="1"/>
</dbReference>
<sequence>MQRSRRFRSKPALLALLLTLLAPACGVPTDTPSTPVQLPGFETPASRDSSTPSTEGAPGLQGKVEQADPVLLAVGDIASCKSEGDEATAALLDGQPGVIAALGDTVYESGKPEEYAQCFAPAWGRHKERIRPAVGNHEYKTPGASGHFTYFGELAGEPGKGYYSYDLGRWHIVVFNSNCKQVGGCHSDSPQAEWLRSDLAAHPTQCALAYWHHPRFSSGRHGDFRSMQAIWEILYEYGVDVVLAGHDHNYERFAPLNDQGQVDPERGIRSFVVGTGGRSLRPFAEIHPASEVRDHQTYGVLKLTLRPDSYEWQFIPAAGGTFTDAGQGTCHS</sequence>
<feature type="region of interest" description="Disordered" evidence="2">
    <location>
        <begin position="31"/>
        <end position="64"/>
    </location>
</feature>
<dbReference type="EMBL" id="DSIY01000193">
    <property type="protein sequence ID" value="HEG91375.1"/>
    <property type="molecule type" value="Genomic_DNA"/>
</dbReference>
<dbReference type="InterPro" id="IPR039331">
    <property type="entry name" value="PAPs-like"/>
</dbReference>
<name>A0A831X8N7_9BACT</name>
<feature type="chain" id="PRO_5032373065" evidence="3">
    <location>
        <begin position="25"/>
        <end position="332"/>
    </location>
</feature>
<reference evidence="5" key="1">
    <citation type="journal article" date="2020" name="mSystems">
        <title>Genome- and Community-Level Interaction Insights into Carbon Utilization and Element Cycling Functions of Hydrothermarchaeota in Hydrothermal Sediment.</title>
        <authorList>
            <person name="Zhou Z."/>
            <person name="Liu Y."/>
            <person name="Xu W."/>
            <person name="Pan J."/>
            <person name="Luo Z.H."/>
            <person name="Li M."/>
        </authorList>
    </citation>
    <scope>NUCLEOTIDE SEQUENCE [LARGE SCALE GENOMIC DNA]</scope>
    <source>
        <strain evidence="5">SpSt-210</strain>
    </source>
</reference>
<dbReference type="InterPro" id="IPR029052">
    <property type="entry name" value="Metallo-depent_PP-like"/>
</dbReference>
<dbReference type="Gene3D" id="3.60.21.10">
    <property type="match status" value="1"/>
</dbReference>
<comment type="caution">
    <text evidence="5">The sequence shown here is derived from an EMBL/GenBank/DDBJ whole genome shotgun (WGS) entry which is preliminary data.</text>
</comment>
<evidence type="ECO:0000259" key="4">
    <source>
        <dbReference type="Pfam" id="PF00149"/>
    </source>
</evidence>
<organism evidence="5">
    <name type="scientific">Thermorudis peleae</name>
    <dbReference type="NCBI Taxonomy" id="1382356"/>
    <lineage>
        <taxon>Bacteria</taxon>
        <taxon>Pseudomonadati</taxon>
        <taxon>Thermomicrobiota</taxon>
        <taxon>Thermomicrobia</taxon>
        <taxon>Thermomicrobia incertae sedis</taxon>
        <taxon>Thermorudis</taxon>
    </lineage>
</organism>
<keyword evidence="1 3" id="KW-0732">Signal</keyword>
<evidence type="ECO:0000256" key="2">
    <source>
        <dbReference type="SAM" id="MobiDB-lite"/>
    </source>
</evidence>
<dbReference type="Pfam" id="PF00149">
    <property type="entry name" value="Metallophos"/>
    <property type="match status" value="1"/>
</dbReference>
<evidence type="ECO:0000256" key="3">
    <source>
        <dbReference type="SAM" id="SignalP"/>
    </source>
</evidence>
<protein>
    <submittedName>
        <fullName evidence="5">Alkaline phosphatase</fullName>
    </submittedName>
</protein>
<proteinExistence type="predicted"/>
<dbReference type="PANTHER" id="PTHR22953">
    <property type="entry name" value="ACID PHOSPHATASE RELATED"/>
    <property type="match status" value="1"/>
</dbReference>
<feature type="signal peptide" evidence="3">
    <location>
        <begin position="1"/>
        <end position="24"/>
    </location>
</feature>